<comment type="similarity">
    <text evidence="1">Belongs to the ClpS family.</text>
</comment>
<dbReference type="EMBL" id="CAMXCH010000001">
    <property type="protein sequence ID" value="CAI3929235.1"/>
    <property type="molecule type" value="Genomic_DNA"/>
</dbReference>
<comment type="function">
    <text evidence="1">Involved in the modulation of the specificity of the ClpAP-mediated ATP-dependent protein degradation.</text>
</comment>
<proteinExistence type="inferred from homology"/>
<dbReference type="GO" id="GO:0008233">
    <property type="term" value="F:peptidase activity"/>
    <property type="evidence" value="ECO:0007669"/>
    <property type="project" value="UniProtKB-KW"/>
</dbReference>
<keyword evidence="3" id="KW-0378">Hydrolase</keyword>
<reference evidence="3" key="1">
    <citation type="submission" date="2022-10" db="EMBL/GenBank/DDBJ databases">
        <authorList>
            <person name="Botero Cardona J."/>
        </authorList>
    </citation>
    <scope>NUCLEOTIDE SEQUENCE</scope>
    <source>
        <strain evidence="3">R-83534</strain>
    </source>
</reference>
<dbReference type="Gene3D" id="3.30.1390.10">
    <property type="match status" value="1"/>
</dbReference>
<gene>
    <name evidence="1" type="primary">clpS</name>
    <name evidence="3" type="ORF">R83534S58_LOCUS426</name>
</gene>
<protein>
    <recommendedName>
        <fullName evidence="1">ATP-dependent Clp protease adapter protein ClpS</fullName>
    </recommendedName>
</protein>
<dbReference type="Pfam" id="PF02617">
    <property type="entry name" value="ClpS"/>
    <property type="match status" value="1"/>
</dbReference>
<keyword evidence="3" id="KW-0645">Protease</keyword>
<dbReference type="PANTHER" id="PTHR33473">
    <property type="entry name" value="ATP-DEPENDENT CLP PROTEASE ADAPTER PROTEIN CLPS1, CHLOROPLASTIC"/>
    <property type="match status" value="1"/>
</dbReference>
<organism evidence="3 4">
    <name type="scientific">Commensalibacter papalotli</name>
    <name type="common">ex Botero et al. 2024</name>
    <dbReference type="NCBI Taxonomy" id="2972766"/>
    <lineage>
        <taxon>Bacteria</taxon>
        <taxon>Pseudomonadati</taxon>
        <taxon>Pseudomonadota</taxon>
        <taxon>Alphaproteobacteria</taxon>
        <taxon>Acetobacterales</taxon>
        <taxon>Acetobacteraceae</taxon>
    </lineage>
</organism>
<feature type="domain" description="Adaptor protein ClpS core" evidence="2">
    <location>
        <begin position="37"/>
        <end position="115"/>
    </location>
</feature>
<evidence type="ECO:0000259" key="2">
    <source>
        <dbReference type="Pfam" id="PF02617"/>
    </source>
</evidence>
<dbReference type="PANTHER" id="PTHR33473:SF19">
    <property type="entry name" value="ATP-DEPENDENT CLP PROTEASE ADAPTER PROTEIN CLPS"/>
    <property type="match status" value="1"/>
</dbReference>
<evidence type="ECO:0000256" key="1">
    <source>
        <dbReference type="HAMAP-Rule" id="MF_00302"/>
    </source>
</evidence>
<dbReference type="InterPro" id="IPR003769">
    <property type="entry name" value="ClpS_core"/>
</dbReference>
<accession>A0ABM9HKB6</accession>
<sequence length="120" mass="13874">MSVFSSLYTHICFCAVFNDADSQTLEETNILTSAQIQKPPLYKIIMLNDDYTPMDFVVYVLETIFQKNNEEATKIMFQIHNTGFSVCGAFTYEIAETKKKETIELATKYQYPLQCILEKE</sequence>
<name>A0ABM9HKB6_9PROT</name>
<dbReference type="RefSeq" id="WP_084051545.1">
    <property type="nucleotide sequence ID" value="NZ_CAMXCH010000001.1"/>
</dbReference>
<dbReference type="Proteomes" id="UP001154272">
    <property type="component" value="Unassembled WGS sequence"/>
</dbReference>
<comment type="caution">
    <text evidence="3">The sequence shown here is derived from an EMBL/GenBank/DDBJ whole genome shotgun (WGS) entry which is preliminary data.</text>
</comment>
<keyword evidence="4" id="KW-1185">Reference proteome</keyword>
<evidence type="ECO:0000313" key="4">
    <source>
        <dbReference type="Proteomes" id="UP001154272"/>
    </source>
</evidence>
<evidence type="ECO:0000313" key="3">
    <source>
        <dbReference type="EMBL" id="CAI3929235.1"/>
    </source>
</evidence>
<dbReference type="HAMAP" id="MF_00302">
    <property type="entry name" value="ClpS"/>
    <property type="match status" value="1"/>
</dbReference>
<dbReference type="GO" id="GO:0006508">
    <property type="term" value="P:proteolysis"/>
    <property type="evidence" value="ECO:0007669"/>
    <property type="project" value="UniProtKB-KW"/>
</dbReference>
<dbReference type="InterPro" id="IPR014719">
    <property type="entry name" value="Ribosomal_bL12_C/ClpS-like"/>
</dbReference>
<dbReference type="InterPro" id="IPR022935">
    <property type="entry name" value="ClpS"/>
</dbReference>
<comment type="subunit">
    <text evidence="1">Binds to the N-terminal domain of the chaperone ClpA.</text>
</comment>
<dbReference type="SUPFAM" id="SSF54736">
    <property type="entry name" value="ClpS-like"/>
    <property type="match status" value="1"/>
</dbReference>